<evidence type="ECO:0000313" key="8">
    <source>
        <dbReference type="EMBL" id="ODQ45215.1"/>
    </source>
</evidence>
<sequence length="219" mass="24589">WGTTIFLLVLSAYMEKLATPAKRPFSLTDINISYPFVEVEKYPESILFLLCIIGPFVLMSVLILLDRISGKFHRFYKATSCFSFAVALTSFVTTFLKKRLAKLRPDFLARCKPTVGAAKAKELLYDEQICTAPYGEFILNDGYKSCPSGHSSMSMCGMIFLSMWLYVTYGRRSKNGLVGLFCFTPMLLALDVVTSRIYDFKHGYFDIIMGSLVGAACTI</sequence>
<accession>A0A1E3NGD9</accession>
<dbReference type="SUPFAM" id="SSF48317">
    <property type="entry name" value="Acid phosphatase/Vanadium-dependent haloperoxidase"/>
    <property type="match status" value="1"/>
</dbReference>
<dbReference type="RefSeq" id="XP_019016328.1">
    <property type="nucleotide sequence ID" value="XM_019162519.1"/>
</dbReference>
<dbReference type="AlphaFoldDB" id="A0A1E3NGD9"/>
<organism evidence="8 9">
    <name type="scientific">Pichia membranifaciens NRRL Y-2026</name>
    <dbReference type="NCBI Taxonomy" id="763406"/>
    <lineage>
        <taxon>Eukaryota</taxon>
        <taxon>Fungi</taxon>
        <taxon>Dikarya</taxon>
        <taxon>Ascomycota</taxon>
        <taxon>Saccharomycotina</taxon>
        <taxon>Pichiomycetes</taxon>
        <taxon>Pichiales</taxon>
        <taxon>Pichiaceae</taxon>
        <taxon>Pichia</taxon>
    </lineage>
</organism>
<gene>
    <name evidence="8" type="ORF">PICMEDRAFT_27855</name>
</gene>
<dbReference type="Gene3D" id="1.20.144.10">
    <property type="entry name" value="Phosphatidic acid phosphatase type 2/haloperoxidase"/>
    <property type="match status" value="1"/>
</dbReference>
<reference evidence="8 9" key="1">
    <citation type="journal article" date="2016" name="Proc. Natl. Acad. Sci. U.S.A.">
        <title>Comparative genomics of biotechnologically important yeasts.</title>
        <authorList>
            <person name="Riley R."/>
            <person name="Haridas S."/>
            <person name="Wolfe K.H."/>
            <person name="Lopes M.R."/>
            <person name="Hittinger C.T."/>
            <person name="Goeker M."/>
            <person name="Salamov A.A."/>
            <person name="Wisecaver J.H."/>
            <person name="Long T.M."/>
            <person name="Calvey C.H."/>
            <person name="Aerts A.L."/>
            <person name="Barry K.W."/>
            <person name="Choi C."/>
            <person name="Clum A."/>
            <person name="Coughlan A.Y."/>
            <person name="Deshpande S."/>
            <person name="Douglass A.P."/>
            <person name="Hanson S.J."/>
            <person name="Klenk H.-P."/>
            <person name="LaButti K.M."/>
            <person name="Lapidus A."/>
            <person name="Lindquist E.A."/>
            <person name="Lipzen A.M."/>
            <person name="Meier-Kolthoff J.P."/>
            <person name="Ohm R.A."/>
            <person name="Otillar R.P."/>
            <person name="Pangilinan J.L."/>
            <person name="Peng Y."/>
            <person name="Rokas A."/>
            <person name="Rosa C.A."/>
            <person name="Scheuner C."/>
            <person name="Sibirny A.A."/>
            <person name="Slot J.C."/>
            <person name="Stielow J.B."/>
            <person name="Sun H."/>
            <person name="Kurtzman C.P."/>
            <person name="Blackwell M."/>
            <person name="Grigoriev I.V."/>
            <person name="Jeffries T.W."/>
        </authorList>
    </citation>
    <scope>NUCLEOTIDE SEQUENCE [LARGE SCALE GENOMIC DNA]</scope>
    <source>
        <strain evidence="8 9">NRRL Y-2026</strain>
    </source>
</reference>
<evidence type="ECO:0000256" key="1">
    <source>
        <dbReference type="ARBA" id="ARBA00004141"/>
    </source>
</evidence>
<evidence type="ECO:0000313" key="9">
    <source>
        <dbReference type="Proteomes" id="UP000094455"/>
    </source>
</evidence>
<evidence type="ECO:0000256" key="6">
    <source>
        <dbReference type="SAM" id="Phobius"/>
    </source>
</evidence>
<proteinExistence type="inferred from homology"/>
<feature type="transmembrane region" description="Helical" evidence="6">
    <location>
        <begin position="77"/>
        <end position="96"/>
    </location>
</feature>
<dbReference type="PANTHER" id="PTHR10165:SF35">
    <property type="entry name" value="RE23632P"/>
    <property type="match status" value="1"/>
</dbReference>
<protein>
    <recommendedName>
        <fullName evidence="7">Phosphatidic acid phosphatase type 2/haloperoxidase domain-containing protein</fullName>
    </recommendedName>
</protein>
<dbReference type="GO" id="GO:0046839">
    <property type="term" value="P:phospholipid dephosphorylation"/>
    <property type="evidence" value="ECO:0007669"/>
    <property type="project" value="TreeGrafter"/>
</dbReference>
<feature type="non-terminal residue" evidence="8">
    <location>
        <position position="219"/>
    </location>
</feature>
<keyword evidence="5 6" id="KW-0472">Membrane</keyword>
<feature type="transmembrane region" description="Helical" evidence="6">
    <location>
        <begin position="176"/>
        <end position="198"/>
    </location>
</feature>
<dbReference type="GO" id="GO:0016020">
    <property type="term" value="C:membrane"/>
    <property type="evidence" value="ECO:0007669"/>
    <property type="project" value="UniProtKB-SubCell"/>
</dbReference>
<feature type="transmembrane region" description="Helical" evidence="6">
    <location>
        <begin position="46"/>
        <end position="65"/>
    </location>
</feature>
<dbReference type="InterPro" id="IPR036938">
    <property type="entry name" value="PAP2/HPO_sf"/>
</dbReference>
<feature type="domain" description="Phosphatidic acid phosphatase type 2/haloperoxidase" evidence="7">
    <location>
        <begin position="80"/>
        <end position="219"/>
    </location>
</feature>
<dbReference type="GO" id="GO:0008195">
    <property type="term" value="F:phosphatidate phosphatase activity"/>
    <property type="evidence" value="ECO:0007669"/>
    <property type="project" value="TreeGrafter"/>
</dbReference>
<evidence type="ECO:0000256" key="5">
    <source>
        <dbReference type="ARBA" id="ARBA00023136"/>
    </source>
</evidence>
<dbReference type="STRING" id="763406.A0A1E3NGD9"/>
<name>A0A1E3NGD9_9ASCO</name>
<evidence type="ECO:0000259" key="7">
    <source>
        <dbReference type="SMART" id="SM00014"/>
    </source>
</evidence>
<dbReference type="SMART" id="SM00014">
    <property type="entry name" value="acidPPc"/>
    <property type="match status" value="1"/>
</dbReference>
<comment type="similarity">
    <text evidence="2">Belongs to the PA-phosphatase related phosphoesterase family.</text>
</comment>
<feature type="non-terminal residue" evidence="8">
    <location>
        <position position="1"/>
    </location>
</feature>
<dbReference type="InterPro" id="IPR043216">
    <property type="entry name" value="PAP-like"/>
</dbReference>
<feature type="transmembrane region" description="Helical" evidence="6">
    <location>
        <begin position="151"/>
        <end position="169"/>
    </location>
</feature>
<dbReference type="GeneID" id="30179206"/>
<evidence type="ECO:0000256" key="3">
    <source>
        <dbReference type="ARBA" id="ARBA00022692"/>
    </source>
</evidence>
<dbReference type="OrthoDB" id="10030083at2759"/>
<keyword evidence="9" id="KW-1185">Reference proteome</keyword>
<dbReference type="GO" id="GO:0006644">
    <property type="term" value="P:phospholipid metabolic process"/>
    <property type="evidence" value="ECO:0007669"/>
    <property type="project" value="InterPro"/>
</dbReference>
<evidence type="ECO:0000256" key="2">
    <source>
        <dbReference type="ARBA" id="ARBA00008816"/>
    </source>
</evidence>
<dbReference type="EMBL" id="KV454005">
    <property type="protein sequence ID" value="ODQ45215.1"/>
    <property type="molecule type" value="Genomic_DNA"/>
</dbReference>
<keyword evidence="4 6" id="KW-1133">Transmembrane helix</keyword>
<dbReference type="Proteomes" id="UP000094455">
    <property type="component" value="Unassembled WGS sequence"/>
</dbReference>
<dbReference type="PANTHER" id="PTHR10165">
    <property type="entry name" value="LIPID PHOSPHATE PHOSPHATASE"/>
    <property type="match status" value="1"/>
</dbReference>
<dbReference type="Pfam" id="PF01569">
    <property type="entry name" value="PAP2"/>
    <property type="match status" value="1"/>
</dbReference>
<comment type="subcellular location">
    <subcellularLocation>
        <location evidence="1">Membrane</location>
        <topology evidence="1">Multi-pass membrane protein</topology>
    </subcellularLocation>
</comment>
<evidence type="ECO:0000256" key="4">
    <source>
        <dbReference type="ARBA" id="ARBA00022989"/>
    </source>
</evidence>
<dbReference type="InterPro" id="IPR000326">
    <property type="entry name" value="PAP2/HPO"/>
</dbReference>
<keyword evidence="3 6" id="KW-0812">Transmembrane</keyword>